<keyword evidence="2" id="KW-1185">Reference proteome</keyword>
<dbReference type="EMBL" id="BAAAFN010000015">
    <property type="protein sequence ID" value="GAA0232096.1"/>
    <property type="molecule type" value="Genomic_DNA"/>
</dbReference>
<organism evidence="1 2">
    <name type="scientific">Castellaniella daejeonensis</name>
    <dbReference type="NCBI Taxonomy" id="659013"/>
    <lineage>
        <taxon>Bacteria</taxon>
        <taxon>Pseudomonadati</taxon>
        <taxon>Pseudomonadota</taxon>
        <taxon>Betaproteobacteria</taxon>
        <taxon>Burkholderiales</taxon>
        <taxon>Alcaligenaceae</taxon>
        <taxon>Castellaniella</taxon>
    </lineage>
</organism>
<evidence type="ECO:0000313" key="1">
    <source>
        <dbReference type="EMBL" id="GAA0232096.1"/>
    </source>
</evidence>
<dbReference type="RefSeq" id="WP_343821327.1">
    <property type="nucleotide sequence ID" value="NZ_BAAAFN010000015.1"/>
</dbReference>
<reference evidence="2" key="1">
    <citation type="journal article" date="2019" name="Int. J. Syst. Evol. Microbiol.">
        <title>The Global Catalogue of Microorganisms (GCM) 10K type strain sequencing project: providing services to taxonomists for standard genome sequencing and annotation.</title>
        <authorList>
            <consortium name="The Broad Institute Genomics Platform"/>
            <consortium name="The Broad Institute Genome Sequencing Center for Infectious Disease"/>
            <person name="Wu L."/>
            <person name="Ma J."/>
        </authorList>
    </citation>
    <scope>NUCLEOTIDE SEQUENCE [LARGE SCALE GENOMIC DNA]</scope>
    <source>
        <strain evidence="2">JCM 16240</strain>
    </source>
</reference>
<accession>A0ABP3DKM4</accession>
<name>A0ABP3DKM4_9BURK</name>
<dbReference type="PROSITE" id="PS51257">
    <property type="entry name" value="PROKAR_LIPOPROTEIN"/>
    <property type="match status" value="1"/>
</dbReference>
<sequence>MRRVFGWMGQALLYGCFAAAIGVFSRWPAYHPLPAGMAQIKVSFMHHGARLADCRPHTAEELARLAPNMRGAMKCERERSPVHIEVDLDGQTVLSHAAAPSGLSRDGASTLYRRLDVPAGEHRIAVRFNDSQSVQGYTHQREAVVSLAPAQVLVIDFNADRGGIVLQ</sequence>
<proteinExistence type="predicted"/>
<gene>
    <name evidence="1" type="ORF">GCM10009125_21350</name>
</gene>
<comment type="caution">
    <text evidence="1">The sequence shown here is derived from an EMBL/GenBank/DDBJ whole genome shotgun (WGS) entry which is preliminary data.</text>
</comment>
<dbReference type="Proteomes" id="UP001501176">
    <property type="component" value="Unassembled WGS sequence"/>
</dbReference>
<protein>
    <submittedName>
        <fullName evidence="1">Uncharacterized protein</fullName>
    </submittedName>
</protein>
<evidence type="ECO:0000313" key="2">
    <source>
        <dbReference type="Proteomes" id="UP001501176"/>
    </source>
</evidence>